<evidence type="ECO:0000256" key="2">
    <source>
        <dbReference type="ARBA" id="ARBA00022527"/>
    </source>
</evidence>
<dbReference type="Pfam" id="PF00069">
    <property type="entry name" value="Pkinase"/>
    <property type="match status" value="1"/>
</dbReference>
<dbReference type="GO" id="GO:0005524">
    <property type="term" value="F:ATP binding"/>
    <property type="evidence" value="ECO:0007669"/>
    <property type="project" value="UniProtKB-UniRule"/>
</dbReference>
<dbReference type="PROSITE" id="PS00108">
    <property type="entry name" value="PROTEIN_KINASE_ST"/>
    <property type="match status" value="1"/>
</dbReference>
<dbReference type="EC" id="2.7.11.1" evidence="1"/>
<name>A0A1G9VMP4_9FIRM</name>
<dbReference type="Pfam" id="PF03793">
    <property type="entry name" value="PASTA"/>
    <property type="match status" value="3"/>
</dbReference>
<evidence type="ECO:0000256" key="7">
    <source>
        <dbReference type="ARBA" id="ARBA00047899"/>
    </source>
</evidence>
<feature type="domain" description="Protein kinase" evidence="11">
    <location>
        <begin position="13"/>
        <end position="278"/>
    </location>
</feature>
<dbReference type="SMART" id="SM00220">
    <property type="entry name" value="S_TKc"/>
    <property type="match status" value="1"/>
</dbReference>
<keyword evidence="14" id="KW-1185">Reference proteome</keyword>
<dbReference type="Gene3D" id="3.30.10.20">
    <property type="match status" value="3"/>
</dbReference>
<dbReference type="GO" id="GO:0004674">
    <property type="term" value="F:protein serine/threonine kinase activity"/>
    <property type="evidence" value="ECO:0007669"/>
    <property type="project" value="UniProtKB-KW"/>
</dbReference>
<dbReference type="InterPro" id="IPR008271">
    <property type="entry name" value="Ser/Thr_kinase_AS"/>
</dbReference>
<evidence type="ECO:0000256" key="5">
    <source>
        <dbReference type="ARBA" id="ARBA00022777"/>
    </source>
</evidence>
<evidence type="ECO:0000256" key="9">
    <source>
        <dbReference type="PROSITE-ProRule" id="PRU10141"/>
    </source>
</evidence>
<dbReference type="Gene3D" id="1.10.510.10">
    <property type="entry name" value="Transferase(Phosphotransferase) domain 1"/>
    <property type="match status" value="1"/>
</dbReference>
<dbReference type="InterPro" id="IPR017441">
    <property type="entry name" value="Protein_kinase_ATP_BS"/>
</dbReference>
<dbReference type="RefSeq" id="WP_092637988.1">
    <property type="nucleotide sequence ID" value="NZ_FNID01000004.1"/>
</dbReference>
<proteinExistence type="predicted"/>
<dbReference type="AlphaFoldDB" id="A0A1G9VMP4"/>
<evidence type="ECO:0000256" key="4">
    <source>
        <dbReference type="ARBA" id="ARBA00022741"/>
    </source>
</evidence>
<evidence type="ECO:0000259" key="11">
    <source>
        <dbReference type="PROSITE" id="PS50011"/>
    </source>
</evidence>
<keyword evidence="10" id="KW-0472">Membrane</keyword>
<feature type="transmembrane region" description="Helical" evidence="10">
    <location>
        <begin position="344"/>
        <end position="365"/>
    </location>
</feature>
<sequence length="669" mass="74768">MDRYIGKRLDGRYEILELIGVGGMANVYRANDIVEHKEYAVKILRDEFLENEEFVRRFKNESKAIAVLSHPNIVKVYDVSFTDRIQFIVMEYVDGITLKEYIDQQHTLKWKECVHFTIQVLRALQHAHDRGIVHRDIKPQNIMLLPDGSIKVMDFGIARFARSETRTMTDKALGSVHYISPEQARGDVTDAKTDIYSVGVMMFEMLTGQLPFEADSPVSVAIKQISAQAKRPRELNVDIPEGLEEIVVRAMQKDASKRYHSAAEMLKDIDEFKKNPSIQFSYKYFTNESPTIYYDTKKVNTGVAARGADEHAAPARKPDRKGRRAAVAVAGEEEEDFKSPLMPIMTGVAFAFVITAVVFIVYIFILNNPFAKVEDIPMPKLVGLTFSDVTNNAEYQSHGFQYKVTYDYSSEYAEGIIYEQVPTEGRGVKPNTIVNLKVSKGIKKLKVPDIYNQEALAARARLNSEGITKIKEEQIFSDTYAEGRIVKTDPPKDTEISADTEVTLYISKGSETAPATVPPLVGMNINDAKRLLEAAGLKVGDITPIESSLAAGTIIAQDPLGDTESTKGSTVNFQIAAGSGVTIDSYNITVPLPTKINKMVTMRAYVDDGTVPKHEERVNPSETPQWKPTFSGSGTILIKITLDDKPYQEIQLDFTRGTQRVVTDNSKNF</sequence>
<protein>
    <recommendedName>
        <fullName evidence="1">non-specific serine/threonine protein kinase</fullName>
        <ecNumber evidence="1">2.7.11.1</ecNumber>
    </recommendedName>
</protein>
<dbReference type="OrthoDB" id="9788659at2"/>
<dbReference type="Gene3D" id="3.30.200.20">
    <property type="entry name" value="Phosphorylase Kinase, domain 1"/>
    <property type="match status" value="1"/>
</dbReference>
<dbReference type="NCBIfam" id="NF033483">
    <property type="entry name" value="PknB_PASTA_kin"/>
    <property type="match status" value="1"/>
</dbReference>
<dbReference type="EMBL" id="FNID01000004">
    <property type="protein sequence ID" value="SDM73449.1"/>
    <property type="molecule type" value="Genomic_DNA"/>
</dbReference>
<dbReference type="InterPro" id="IPR011009">
    <property type="entry name" value="Kinase-like_dom_sf"/>
</dbReference>
<dbReference type="PROSITE" id="PS51178">
    <property type="entry name" value="PASTA"/>
    <property type="match status" value="3"/>
</dbReference>
<dbReference type="Proteomes" id="UP000199182">
    <property type="component" value="Unassembled WGS sequence"/>
</dbReference>
<dbReference type="InterPro" id="IPR000719">
    <property type="entry name" value="Prot_kinase_dom"/>
</dbReference>
<dbReference type="STRING" id="258515.SAMN05192585_10450"/>
<dbReference type="PANTHER" id="PTHR43289">
    <property type="entry name" value="MITOGEN-ACTIVATED PROTEIN KINASE KINASE KINASE 20-RELATED"/>
    <property type="match status" value="1"/>
</dbReference>
<evidence type="ECO:0000256" key="6">
    <source>
        <dbReference type="ARBA" id="ARBA00022840"/>
    </source>
</evidence>
<keyword evidence="10" id="KW-1133">Transmembrane helix</keyword>
<feature type="domain" description="PASTA" evidence="12">
    <location>
        <begin position="372"/>
        <end position="440"/>
    </location>
</feature>
<keyword evidence="4 9" id="KW-0547">Nucleotide-binding</keyword>
<dbReference type="CDD" id="cd14014">
    <property type="entry name" value="STKc_PknB_like"/>
    <property type="match status" value="1"/>
</dbReference>
<evidence type="ECO:0000313" key="14">
    <source>
        <dbReference type="Proteomes" id="UP000199182"/>
    </source>
</evidence>
<comment type="catalytic activity">
    <reaction evidence="8">
        <text>L-seryl-[protein] + ATP = O-phospho-L-seryl-[protein] + ADP + H(+)</text>
        <dbReference type="Rhea" id="RHEA:17989"/>
        <dbReference type="Rhea" id="RHEA-COMP:9863"/>
        <dbReference type="Rhea" id="RHEA-COMP:11604"/>
        <dbReference type="ChEBI" id="CHEBI:15378"/>
        <dbReference type="ChEBI" id="CHEBI:29999"/>
        <dbReference type="ChEBI" id="CHEBI:30616"/>
        <dbReference type="ChEBI" id="CHEBI:83421"/>
        <dbReference type="ChEBI" id="CHEBI:456216"/>
        <dbReference type="EC" id="2.7.11.1"/>
    </reaction>
</comment>
<dbReference type="PROSITE" id="PS00107">
    <property type="entry name" value="PROTEIN_KINASE_ATP"/>
    <property type="match status" value="1"/>
</dbReference>
<dbReference type="SUPFAM" id="SSF56112">
    <property type="entry name" value="Protein kinase-like (PK-like)"/>
    <property type="match status" value="1"/>
</dbReference>
<gene>
    <name evidence="13" type="ORF">SAMN05192585_10450</name>
</gene>
<evidence type="ECO:0000256" key="3">
    <source>
        <dbReference type="ARBA" id="ARBA00022679"/>
    </source>
</evidence>
<comment type="catalytic activity">
    <reaction evidence="7">
        <text>L-threonyl-[protein] + ATP = O-phospho-L-threonyl-[protein] + ADP + H(+)</text>
        <dbReference type="Rhea" id="RHEA:46608"/>
        <dbReference type="Rhea" id="RHEA-COMP:11060"/>
        <dbReference type="Rhea" id="RHEA-COMP:11605"/>
        <dbReference type="ChEBI" id="CHEBI:15378"/>
        <dbReference type="ChEBI" id="CHEBI:30013"/>
        <dbReference type="ChEBI" id="CHEBI:30616"/>
        <dbReference type="ChEBI" id="CHEBI:61977"/>
        <dbReference type="ChEBI" id="CHEBI:456216"/>
        <dbReference type="EC" id="2.7.11.1"/>
    </reaction>
</comment>
<dbReference type="SMART" id="SM00740">
    <property type="entry name" value="PASTA"/>
    <property type="match status" value="3"/>
</dbReference>
<feature type="domain" description="PASTA" evidence="12">
    <location>
        <begin position="511"/>
        <end position="577"/>
    </location>
</feature>
<dbReference type="FunFam" id="3.30.200.20:FF:000035">
    <property type="entry name" value="Serine/threonine protein kinase Stk1"/>
    <property type="match status" value="1"/>
</dbReference>
<evidence type="ECO:0000313" key="13">
    <source>
        <dbReference type="EMBL" id="SDM73449.1"/>
    </source>
</evidence>
<feature type="binding site" evidence="9">
    <location>
        <position position="42"/>
    </location>
    <ligand>
        <name>ATP</name>
        <dbReference type="ChEBI" id="CHEBI:30616"/>
    </ligand>
</feature>
<keyword evidence="2 13" id="KW-0723">Serine/threonine-protein kinase</keyword>
<dbReference type="PANTHER" id="PTHR43289:SF34">
    <property type="entry name" value="SERINE_THREONINE-PROTEIN KINASE YBDM-RELATED"/>
    <property type="match status" value="1"/>
</dbReference>
<keyword evidence="5 13" id="KW-0418">Kinase</keyword>
<evidence type="ECO:0000256" key="1">
    <source>
        <dbReference type="ARBA" id="ARBA00012513"/>
    </source>
</evidence>
<accession>A0A1G9VMP4</accession>
<keyword evidence="6 9" id="KW-0067">ATP-binding</keyword>
<keyword evidence="10" id="KW-0812">Transmembrane</keyword>
<dbReference type="FunFam" id="1.10.510.10:FF:000021">
    <property type="entry name" value="Serine/threonine protein kinase"/>
    <property type="match status" value="1"/>
</dbReference>
<dbReference type="InterPro" id="IPR005543">
    <property type="entry name" value="PASTA_dom"/>
</dbReference>
<keyword evidence="3" id="KW-0808">Transferase</keyword>
<dbReference type="PROSITE" id="PS50011">
    <property type="entry name" value="PROTEIN_KINASE_DOM"/>
    <property type="match status" value="1"/>
</dbReference>
<organism evidence="13 14">
    <name type="scientific">Acetanaerobacterium elongatum</name>
    <dbReference type="NCBI Taxonomy" id="258515"/>
    <lineage>
        <taxon>Bacteria</taxon>
        <taxon>Bacillati</taxon>
        <taxon>Bacillota</taxon>
        <taxon>Clostridia</taxon>
        <taxon>Eubacteriales</taxon>
        <taxon>Oscillospiraceae</taxon>
        <taxon>Acetanaerobacterium</taxon>
    </lineage>
</organism>
<reference evidence="13 14" key="1">
    <citation type="submission" date="2016-10" db="EMBL/GenBank/DDBJ databases">
        <authorList>
            <person name="de Groot N.N."/>
        </authorList>
    </citation>
    <scope>NUCLEOTIDE SEQUENCE [LARGE SCALE GENOMIC DNA]</scope>
    <source>
        <strain evidence="13 14">CGMCC 1.5012</strain>
    </source>
</reference>
<evidence type="ECO:0000256" key="8">
    <source>
        <dbReference type="ARBA" id="ARBA00048679"/>
    </source>
</evidence>
<evidence type="ECO:0000256" key="10">
    <source>
        <dbReference type="SAM" id="Phobius"/>
    </source>
</evidence>
<dbReference type="CDD" id="cd06577">
    <property type="entry name" value="PASTA_pknB"/>
    <property type="match status" value="3"/>
</dbReference>
<evidence type="ECO:0000259" key="12">
    <source>
        <dbReference type="PROSITE" id="PS51178"/>
    </source>
</evidence>
<feature type="domain" description="PASTA" evidence="12">
    <location>
        <begin position="441"/>
        <end position="508"/>
    </location>
</feature>